<reference evidence="8" key="1">
    <citation type="submission" date="2013-07" db="EMBL/GenBank/DDBJ databases">
        <authorList>
            <person name="McIlroy S."/>
        </authorList>
    </citation>
    <scope>NUCLEOTIDE SEQUENCE [LARGE SCALE GENOMIC DNA]</scope>
    <source>
        <strain evidence="8">Run_A_D11</strain>
    </source>
</reference>
<dbReference type="OrthoDB" id="9800643at2"/>
<feature type="binding site" evidence="5">
    <location>
        <begin position="188"/>
        <end position="191"/>
    </location>
    <ligand>
        <name>substrate</name>
    </ligand>
</feature>
<dbReference type="Proteomes" id="UP000035760">
    <property type="component" value="Unassembled WGS sequence"/>
</dbReference>
<dbReference type="InterPro" id="IPR050320">
    <property type="entry name" value="N5-glutamine_MTase"/>
</dbReference>
<evidence type="ECO:0000259" key="7">
    <source>
        <dbReference type="Pfam" id="PF17827"/>
    </source>
</evidence>
<comment type="similarity">
    <text evidence="5">Belongs to the protein N5-glutamine methyltransferase family. PrmC subfamily.</text>
</comment>
<keyword evidence="9" id="KW-1185">Reference proteome</keyword>
<keyword evidence="1 5" id="KW-0489">Methyltransferase</keyword>
<comment type="catalytic activity">
    <reaction evidence="4 5">
        <text>L-glutaminyl-[peptide chain release factor] + S-adenosyl-L-methionine = N(5)-methyl-L-glutaminyl-[peptide chain release factor] + S-adenosyl-L-homocysteine + H(+)</text>
        <dbReference type="Rhea" id="RHEA:42896"/>
        <dbReference type="Rhea" id="RHEA-COMP:10271"/>
        <dbReference type="Rhea" id="RHEA-COMP:10272"/>
        <dbReference type="ChEBI" id="CHEBI:15378"/>
        <dbReference type="ChEBI" id="CHEBI:30011"/>
        <dbReference type="ChEBI" id="CHEBI:57856"/>
        <dbReference type="ChEBI" id="CHEBI:59789"/>
        <dbReference type="ChEBI" id="CHEBI:61891"/>
        <dbReference type="EC" id="2.1.1.297"/>
    </reaction>
</comment>
<dbReference type="GO" id="GO:0003676">
    <property type="term" value="F:nucleic acid binding"/>
    <property type="evidence" value="ECO:0007669"/>
    <property type="project" value="InterPro"/>
</dbReference>
<keyword evidence="8" id="KW-0560">Oxidoreductase</keyword>
<dbReference type="InterPro" id="IPR007848">
    <property type="entry name" value="Small_mtfrase_dom"/>
</dbReference>
<dbReference type="Pfam" id="PF17827">
    <property type="entry name" value="PrmC_N"/>
    <property type="match status" value="1"/>
</dbReference>
<gene>
    <name evidence="5 8" type="primary">prmC</name>
    <name evidence="8" type="ORF">BN873_60003</name>
</gene>
<proteinExistence type="inferred from homology"/>
<comment type="function">
    <text evidence="5">Methylates the class 1 translation termination release factors RF1/PrfA and RF2/PrfB on the glutamine residue of the universally conserved GGQ motif.</text>
</comment>
<dbReference type="Gene3D" id="3.40.50.150">
    <property type="entry name" value="Vaccinia Virus protein VP39"/>
    <property type="match status" value="1"/>
</dbReference>
<dbReference type="AlphaFoldDB" id="W6M7H1"/>
<reference evidence="8" key="2">
    <citation type="submission" date="2014-03" db="EMBL/GenBank/DDBJ databases">
        <title>Candidatus Competibacter-lineage genomes retrieved from metagenomes reveal functional metabolic diversity.</title>
        <authorList>
            <person name="McIlroy S.J."/>
            <person name="Albertsen M."/>
            <person name="Andresen E.K."/>
            <person name="Saunders A.M."/>
            <person name="Kristiansen R."/>
            <person name="Stokholm-Bjerregaard M."/>
            <person name="Nielsen K.L."/>
            <person name="Nielsen P.H."/>
        </authorList>
    </citation>
    <scope>NUCLEOTIDE SEQUENCE</scope>
    <source>
        <strain evidence="8">Run_A_D11</strain>
    </source>
</reference>
<dbReference type="InterPro" id="IPR004556">
    <property type="entry name" value="HemK-like"/>
</dbReference>
<evidence type="ECO:0000256" key="4">
    <source>
        <dbReference type="ARBA" id="ARBA00048391"/>
    </source>
</evidence>
<evidence type="ECO:0000313" key="8">
    <source>
        <dbReference type="EMBL" id="CDI03592.1"/>
    </source>
</evidence>
<comment type="caution">
    <text evidence="8">The sequence shown here is derived from an EMBL/GenBank/DDBJ whole genome shotgun (WGS) entry which is preliminary data.</text>
</comment>
<dbReference type="RefSeq" id="WP_048674411.1">
    <property type="nucleotide sequence ID" value="NZ_CBTJ020000069.1"/>
</dbReference>
<evidence type="ECO:0000256" key="3">
    <source>
        <dbReference type="ARBA" id="ARBA00022691"/>
    </source>
</evidence>
<sequence>MSRVTLGALLADAADRLAATSETARLDAEILLAAALGRSRSYLLAWPDQVPNLEQTTRFNAWLERRLAGEPVAYLLGRREFWSLDLVVTAETLIPRPETELLVELALARLPMERPVAVADLGTGSGAIALALAVERPLARIVATDRSPAALAIARHNAERLRIRHLEFRAGDWCAPLAGERFDLIAANPPYVAVSDPRWRVGALRFEPPEALIAEEEGLAALRAIINQAPACLLPGGWLMLEHGYDQGEAVPALLRQRGFVEIADYCDAAGVSRCAGGRWPANHC</sequence>
<dbReference type="InterPro" id="IPR029063">
    <property type="entry name" value="SAM-dependent_MTases_sf"/>
</dbReference>
<dbReference type="InterPro" id="IPR040758">
    <property type="entry name" value="PrmC_N"/>
</dbReference>
<dbReference type="EC" id="2.1.1.297" evidence="5"/>
<feature type="binding site" evidence="5">
    <location>
        <position position="173"/>
    </location>
    <ligand>
        <name>S-adenosyl-L-methionine</name>
        <dbReference type="ChEBI" id="CHEBI:59789"/>
    </ligand>
</feature>
<dbReference type="PANTHER" id="PTHR18895:SF74">
    <property type="entry name" value="MTRF1L RELEASE FACTOR GLUTAMINE METHYLTRANSFERASE"/>
    <property type="match status" value="1"/>
</dbReference>
<feature type="domain" description="Methyltransferase small" evidence="6">
    <location>
        <begin position="106"/>
        <end position="194"/>
    </location>
</feature>
<dbReference type="InterPro" id="IPR019874">
    <property type="entry name" value="RF_methyltr_PrmC"/>
</dbReference>
<feature type="binding site" evidence="5">
    <location>
        <position position="188"/>
    </location>
    <ligand>
        <name>S-adenosyl-L-methionine</name>
        <dbReference type="ChEBI" id="CHEBI:59789"/>
    </ligand>
</feature>
<dbReference type="NCBIfam" id="TIGR03534">
    <property type="entry name" value="RF_mod_PrmC"/>
    <property type="match status" value="1"/>
</dbReference>
<dbReference type="EMBL" id="CBTJ020000069">
    <property type="protein sequence ID" value="CDI03592.1"/>
    <property type="molecule type" value="Genomic_DNA"/>
</dbReference>
<dbReference type="InterPro" id="IPR002052">
    <property type="entry name" value="DNA_methylase_N6_adenine_CS"/>
</dbReference>
<keyword evidence="2 5" id="KW-0808">Transferase</keyword>
<dbReference type="Gene3D" id="1.10.8.10">
    <property type="entry name" value="DNA helicase RuvA subunit, C-terminal domain"/>
    <property type="match status" value="1"/>
</dbReference>
<evidence type="ECO:0000313" key="9">
    <source>
        <dbReference type="Proteomes" id="UP000035760"/>
    </source>
</evidence>
<feature type="binding site" evidence="5">
    <location>
        <position position="145"/>
    </location>
    <ligand>
        <name>S-adenosyl-L-methionine</name>
        <dbReference type="ChEBI" id="CHEBI:59789"/>
    </ligand>
</feature>
<dbReference type="GO" id="GO:0016491">
    <property type="term" value="F:oxidoreductase activity"/>
    <property type="evidence" value="ECO:0007669"/>
    <property type="project" value="UniProtKB-KW"/>
</dbReference>
<name>W6M7H1_9GAMM</name>
<keyword evidence="3 5" id="KW-0949">S-adenosyl-L-methionine</keyword>
<accession>W6M7H1</accession>
<dbReference type="GO" id="GO:0102559">
    <property type="term" value="F:peptide chain release factor N(5)-glutamine methyltransferase activity"/>
    <property type="evidence" value="ECO:0007669"/>
    <property type="project" value="UniProtKB-EC"/>
</dbReference>
<dbReference type="NCBIfam" id="TIGR00536">
    <property type="entry name" value="hemK_fam"/>
    <property type="match status" value="1"/>
</dbReference>
<dbReference type="Pfam" id="PF05175">
    <property type="entry name" value="MTS"/>
    <property type="match status" value="1"/>
</dbReference>
<dbReference type="PANTHER" id="PTHR18895">
    <property type="entry name" value="HEMK METHYLTRANSFERASE"/>
    <property type="match status" value="1"/>
</dbReference>
<dbReference type="STRING" id="1400863.BN873_60003"/>
<evidence type="ECO:0000256" key="2">
    <source>
        <dbReference type="ARBA" id="ARBA00022679"/>
    </source>
</evidence>
<evidence type="ECO:0000256" key="5">
    <source>
        <dbReference type="HAMAP-Rule" id="MF_02126"/>
    </source>
</evidence>
<feature type="binding site" evidence="5">
    <location>
        <begin position="122"/>
        <end position="126"/>
    </location>
    <ligand>
        <name>S-adenosyl-L-methionine</name>
        <dbReference type="ChEBI" id="CHEBI:59789"/>
    </ligand>
</feature>
<evidence type="ECO:0000259" key="6">
    <source>
        <dbReference type="Pfam" id="PF05175"/>
    </source>
</evidence>
<feature type="domain" description="Release factor glutamine methyltransferase N-terminal" evidence="7">
    <location>
        <begin position="9"/>
        <end position="77"/>
    </location>
</feature>
<protein>
    <recommendedName>
        <fullName evidence="5">Release factor glutamine methyltransferase</fullName>
        <shortName evidence="5">RF MTase</shortName>
        <ecNumber evidence="5">2.1.1.297</ecNumber>
    </recommendedName>
    <alternativeName>
        <fullName evidence="5">N5-glutamine methyltransferase PrmC</fullName>
    </alternativeName>
    <alternativeName>
        <fullName evidence="5">Protein-(glutamine-N5) MTase PrmC</fullName>
    </alternativeName>
    <alternativeName>
        <fullName evidence="5">Protein-glutamine N-methyltransferase PrmC</fullName>
    </alternativeName>
</protein>
<evidence type="ECO:0000256" key="1">
    <source>
        <dbReference type="ARBA" id="ARBA00022603"/>
    </source>
</evidence>
<dbReference type="HAMAP" id="MF_02126">
    <property type="entry name" value="RF_methyltr_PrmC"/>
    <property type="match status" value="1"/>
</dbReference>
<dbReference type="SUPFAM" id="SSF53335">
    <property type="entry name" value="S-adenosyl-L-methionine-dependent methyltransferases"/>
    <property type="match status" value="1"/>
</dbReference>
<dbReference type="FunFam" id="3.40.50.150:FF:000053">
    <property type="entry name" value="Release factor glutamine methyltransferase"/>
    <property type="match status" value="1"/>
</dbReference>
<dbReference type="GO" id="GO:0032259">
    <property type="term" value="P:methylation"/>
    <property type="evidence" value="ECO:0007669"/>
    <property type="project" value="UniProtKB-KW"/>
</dbReference>
<organism evidence="8 9">
    <name type="scientific">Candidatus Competibacter denitrificans Run_A_D11</name>
    <dbReference type="NCBI Taxonomy" id="1400863"/>
    <lineage>
        <taxon>Bacteria</taxon>
        <taxon>Pseudomonadati</taxon>
        <taxon>Pseudomonadota</taxon>
        <taxon>Gammaproteobacteria</taxon>
        <taxon>Candidatus Competibacteraceae</taxon>
        <taxon>Candidatus Competibacter</taxon>
    </lineage>
</organism>
<dbReference type="PROSITE" id="PS00092">
    <property type="entry name" value="N6_MTASE"/>
    <property type="match status" value="1"/>
</dbReference>
<dbReference type="CDD" id="cd02440">
    <property type="entry name" value="AdoMet_MTases"/>
    <property type="match status" value="1"/>
</dbReference>